<accession>A0ABQ5W2P2</accession>
<evidence type="ECO:0000313" key="5">
    <source>
        <dbReference type="Proteomes" id="UP001156691"/>
    </source>
</evidence>
<feature type="DNA-binding region" description="OmpR/PhoB-type" evidence="2">
    <location>
        <begin position="14"/>
        <end position="110"/>
    </location>
</feature>
<evidence type="ECO:0000259" key="3">
    <source>
        <dbReference type="PROSITE" id="PS51755"/>
    </source>
</evidence>
<dbReference type="CDD" id="cd00383">
    <property type="entry name" value="trans_reg_C"/>
    <property type="match status" value="2"/>
</dbReference>
<dbReference type="Gene3D" id="1.10.10.10">
    <property type="entry name" value="Winged helix-like DNA-binding domain superfamily/Winged helix DNA-binding domain"/>
    <property type="match status" value="2"/>
</dbReference>
<evidence type="ECO:0000313" key="4">
    <source>
        <dbReference type="EMBL" id="GLQ53971.1"/>
    </source>
</evidence>
<dbReference type="InterPro" id="IPR011990">
    <property type="entry name" value="TPR-like_helical_dom_sf"/>
</dbReference>
<reference evidence="5" key="1">
    <citation type="journal article" date="2019" name="Int. J. Syst. Evol. Microbiol.">
        <title>The Global Catalogue of Microorganisms (GCM) 10K type strain sequencing project: providing services to taxonomists for standard genome sequencing and annotation.</title>
        <authorList>
            <consortium name="The Broad Institute Genomics Platform"/>
            <consortium name="The Broad Institute Genome Sequencing Center for Infectious Disease"/>
            <person name="Wu L."/>
            <person name="Ma J."/>
        </authorList>
    </citation>
    <scope>NUCLEOTIDE SEQUENCE [LARGE SCALE GENOMIC DNA]</scope>
    <source>
        <strain evidence="5">NBRC 112416</strain>
    </source>
</reference>
<feature type="domain" description="OmpR/PhoB-type" evidence="3">
    <location>
        <begin position="14"/>
        <end position="110"/>
    </location>
</feature>
<dbReference type="InterPro" id="IPR016032">
    <property type="entry name" value="Sig_transdc_resp-reg_C-effctor"/>
</dbReference>
<feature type="DNA-binding region" description="OmpR/PhoB-type" evidence="2">
    <location>
        <begin position="148"/>
        <end position="246"/>
    </location>
</feature>
<dbReference type="SUPFAM" id="SSF46894">
    <property type="entry name" value="C-terminal effector domain of the bipartite response regulators"/>
    <property type="match status" value="2"/>
</dbReference>
<evidence type="ECO:0000256" key="1">
    <source>
        <dbReference type="ARBA" id="ARBA00023125"/>
    </source>
</evidence>
<keyword evidence="5" id="KW-1185">Reference proteome</keyword>
<organism evidence="4 5">
    <name type="scientific">Devosia nitrariae</name>
    <dbReference type="NCBI Taxonomy" id="2071872"/>
    <lineage>
        <taxon>Bacteria</taxon>
        <taxon>Pseudomonadati</taxon>
        <taxon>Pseudomonadota</taxon>
        <taxon>Alphaproteobacteria</taxon>
        <taxon>Hyphomicrobiales</taxon>
        <taxon>Devosiaceae</taxon>
        <taxon>Devosia</taxon>
    </lineage>
</organism>
<evidence type="ECO:0000256" key="2">
    <source>
        <dbReference type="PROSITE-ProRule" id="PRU01091"/>
    </source>
</evidence>
<proteinExistence type="predicted"/>
<dbReference type="InterPro" id="IPR019734">
    <property type="entry name" value="TPR_rpt"/>
</dbReference>
<gene>
    <name evidence="4" type="ORF">GCM10010862_12300</name>
</gene>
<dbReference type="Pfam" id="PF13424">
    <property type="entry name" value="TPR_12"/>
    <property type="match status" value="1"/>
</dbReference>
<sequence>MSAEPASPIELARTDEFDLGGTRVQPSSCEISNAGETLSLEPRVMQVLVYLAQRRGETVTRDDLIAGCWRGVVVGEDAIQRCIGRLRKTAATVGGFEIQTLNRLGYRLREVSTPRDPPDASPTPKADAAPAIVVPDTHVPLAHASTSSSALTVGPFVLDAQRVLLQRDGKEVVVGGKGLALFEVLMEAAGGIVKRETLMERAWPGVIVEESNLTVQIAALRKALGTQPDGQEWIATVPRVGYRLTRPSEIQAGSFDGRPSIAVLPFTNFSDDPQQGYFADGMVEDLITALSRFRTFAVVARNSSFVYKDRTYDVRDAARALGVRYALEGSVRRAGRTVRVTGQLIDAESGAHIWAEKFDGLLDDVFDFEDAITESVVGAIEPQIRRAEIERARRKRPESLDAYDLYLQALPLISSVEAHNYSEAIVLLERAIALDPGFASALAHASWAHAKRLGSGKAAPPGVDDAAECIALSRRALAADSNDATVLAIAGLHLMDVEPDRGYGIVMRAFELNPNSFLVANFSGFANRRHGNFDDAIACHLRALRFLPGAPEVIWCLTAIGEAHLSAGRFEEALIWALRAHDIYNRLEWTQTVLAAAYAHLDRLDEARDALQIVTAARPGLTIAKFFGNKSPGPHDGFMAEGLAKAGIPRG</sequence>
<name>A0ABQ5W2P2_9HYPH</name>
<dbReference type="Proteomes" id="UP001156691">
    <property type="component" value="Unassembled WGS sequence"/>
</dbReference>
<dbReference type="Gene3D" id="3.40.50.10070">
    <property type="entry name" value="TolB, N-terminal domain"/>
    <property type="match status" value="1"/>
</dbReference>
<dbReference type="SUPFAM" id="SSF48452">
    <property type="entry name" value="TPR-like"/>
    <property type="match status" value="2"/>
</dbReference>
<dbReference type="Gene3D" id="1.25.40.10">
    <property type="entry name" value="Tetratricopeptide repeat domain"/>
    <property type="match status" value="1"/>
</dbReference>
<dbReference type="InterPro" id="IPR036388">
    <property type="entry name" value="WH-like_DNA-bd_sf"/>
</dbReference>
<feature type="domain" description="OmpR/PhoB-type" evidence="3">
    <location>
        <begin position="148"/>
        <end position="246"/>
    </location>
</feature>
<dbReference type="EMBL" id="BSNS01000007">
    <property type="protein sequence ID" value="GLQ53971.1"/>
    <property type="molecule type" value="Genomic_DNA"/>
</dbReference>
<dbReference type="PANTHER" id="PTHR47691">
    <property type="entry name" value="REGULATOR-RELATED"/>
    <property type="match status" value="1"/>
</dbReference>
<dbReference type="SMART" id="SM00862">
    <property type="entry name" value="Trans_reg_C"/>
    <property type="match status" value="2"/>
</dbReference>
<comment type="caution">
    <text evidence="4">The sequence shown here is derived from an EMBL/GenBank/DDBJ whole genome shotgun (WGS) entry which is preliminary data.</text>
</comment>
<dbReference type="PANTHER" id="PTHR47691:SF3">
    <property type="entry name" value="HTH-TYPE TRANSCRIPTIONAL REGULATOR RV0890C-RELATED"/>
    <property type="match status" value="1"/>
</dbReference>
<protein>
    <submittedName>
        <fullName evidence="4">Transcriptional regulator</fullName>
    </submittedName>
</protein>
<dbReference type="InterPro" id="IPR001867">
    <property type="entry name" value="OmpR/PhoB-type_DNA-bd"/>
</dbReference>
<dbReference type="PROSITE" id="PS51755">
    <property type="entry name" value="OMPR_PHOB"/>
    <property type="match status" value="2"/>
</dbReference>
<dbReference type="Pfam" id="PF00486">
    <property type="entry name" value="Trans_reg_C"/>
    <property type="match status" value="2"/>
</dbReference>
<keyword evidence="1 2" id="KW-0238">DNA-binding</keyword>
<dbReference type="RefSeq" id="WP_284339419.1">
    <property type="nucleotide sequence ID" value="NZ_BSNS01000007.1"/>
</dbReference>
<dbReference type="SMART" id="SM00028">
    <property type="entry name" value="TPR"/>
    <property type="match status" value="4"/>
</dbReference>